<dbReference type="InterPro" id="IPR011334">
    <property type="entry name" value="UDP-acyl_GlcNac_deAcase_C"/>
</dbReference>
<dbReference type="SUPFAM" id="SSF54211">
    <property type="entry name" value="Ribosomal protein S5 domain 2-like"/>
    <property type="match status" value="1"/>
</dbReference>
<proteinExistence type="predicted"/>
<dbReference type="GO" id="GO:0016020">
    <property type="term" value="C:membrane"/>
    <property type="evidence" value="ECO:0007669"/>
    <property type="project" value="GOC"/>
</dbReference>
<reference evidence="2" key="1">
    <citation type="journal article" date="2013" name="Environ. Microbiol.">
        <title>Seasonally variable intestinal metagenomes of the red palm weevil (Rhynchophorus ferrugineus).</title>
        <authorList>
            <person name="Jia S."/>
            <person name="Zhang X."/>
            <person name="Zhang G."/>
            <person name="Yin A."/>
            <person name="Zhang S."/>
            <person name="Li F."/>
            <person name="Wang L."/>
            <person name="Zhao D."/>
            <person name="Yun Q."/>
            <person name="Tala"/>
            <person name="Wang J."/>
            <person name="Sun G."/>
            <person name="Baabdullah M."/>
            <person name="Yu X."/>
            <person name="Hu S."/>
            <person name="Al-Mssallem I.S."/>
            <person name="Yu J."/>
        </authorList>
    </citation>
    <scope>NUCLEOTIDE SEQUENCE</scope>
</reference>
<dbReference type="GO" id="GO:0009245">
    <property type="term" value="P:lipid A biosynthetic process"/>
    <property type="evidence" value="ECO:0007669"/>
    <property type="project" value="InterPro"/>
</dbReference>
<evidence type="ECO:0000256" key="1">
    <source>
        <dbReference type="ARBA" id="ARBA00002923"/>
    </source>
</evidence>
<accession>A0A060BTA0</accession>
<evidence type="ECO:0000313" key="2">
    <source>
        <dbReference type="EMBL" id="AIA84045.1"/>
    </source>
</evidence>
<comment type="function">
    <text evidence="1">Catalyzes the hydrolysis of UDP-3-O-myristoyl-N-acetylglucosamine to form UDP-3-O-myristoylglucosamine and acetate, the committed step in lipid A biosynthesis.</text>
</comment>
<dbReference type="Pfam" id="PF03331">
    <property type="entry name" value="LpxC"/>
    <property type="match status" value="1"/>
</dbReference>
<dbReference type="GO" id="GO:0103117">
    <property type="term" value="F:UDP-3-O-acyl-N-acetylglucosamine deacetylase activity"/>
    <property type="evidence" value="ECO:0007669"/>
    <property type="project" value="InterPro"/>
</dbReference>
<sequence>MLSPGGLRRANEPVRHKMLDAMGDLAVAGAPILGRYVGHRAGHTLTGRLVRALMARLTRGNGCMWMRPRPIRCPAPGSARPI</sequence>
<dbReference type="Gene3D" id="3.30.1700.10">
    <property type="entry name" value="lpxc deacetylase, domain 2"/>
    <property type="match status" value="1"/>
</dbReference>
<organism evidence="2">
    <name type="scientific">uncultured Rhodobacter sp</name>
    <dbReference type="NCBI Taxonomy" id="204728"/>
    <lineage>
        <taxon>Bacteria</taxon>
        <taxon>Pseudomonadati</taxon>
        <taxon>Pseudomonadota</taxon>
        <taxon>Alphaproteobacteria</taxon>
        <taxon>Rhodobacterales</taxon>
        <taxon>Rhodobacter group</taxon>
        <taxon>Rhodobacter</taxon>
        <taxon>environmental samples</taxon>
    </lineage>
</organism>
<dbReference type="AlphaFoldDB" id="A0A060BTA0"/>
<dbReference type="EMBL" id="KF116798">
    <property type="protein sequence ID" value="AIA84045.1"/>
    <property type="molecule type" value="Genomic_DNA"/>
</dbReference>
<name>A0A060BTA0_9RHOB</name>
<protein>
    <submittedName>
        <fullName evidence="2">LpxC</fullName>
    </submittedName>
</protein>
<dbReference type="InterPro" id="IPR020568">
    <property type="entry name" value="Ribosomal_Su5_D2-typ_SF"/>
</dbReference>
<dbReference type="InterPro" id="IPR004463">
    <property type="entry name" value="UDP-acyl_GlcNac_deAcase"/>
</dbReference>